<feature type="compositionally biased region" description="Polar residues" evidence="1">
    <location>
        <begin position="65"/>
        <end position="96"/>
    </location>
</feature>
<feature type="compositionally biased region" description="Low complexity" evidence="1">
    <location>
        <begin position="174"/>
        <end position="185"/>
    </location>
</feature>
<proteinExistence type="predicted"/>
<protein>
    <submittedName>
        <fullName evidence="2">Uncharacterized protein</fullName>
    </submittedName>
</protein>
<feature type="region of interest" description="Disordered" evidence="1">
    <location>
        <begin position="330"/>
        <end position="367"/>
    </location>
</feature>
<feature type="region of interest" description="Disordered" evidence="1">
    <location>
        <begin position="1"/>
        <end position="96"/>
    </location>
</feature>
<name>A0A7J7PAP1_9MAGN</name>
<organism evidence="2 3">
    <name type="scientific">Kingdonia uniflora</name>
    <dbReference type="NCBI Taxonomy" id="39325"/>
    <lineage>
        <taxon>Eukaryota</taxon>
        <taxon>Viridiplantae</taxon>
        <taxon>Streptophyta</taxon>
        <taxon>Embryophyta</taxon>
        <taxon>Tracheophyta</taxon>
        <taxon>Spermatophyta</taxon>
        <taxon>Magnoliopsida</taxon>
        <taxon>Ranunculales</taxon>
        <taxon>Circaeasteraceae</taxon>
        <taxon>Kingdonia</taxon>
    </lineage>
</organism>
<feature type="compositionally biased region" description="Polar residues" evidence="1">
    <location>
        <begin position="302"/>
        <end position="316"/>
    </location>
</feature>
<dbReference type="Proteomes" id="UP000541444">
    <property type="component" value="Unassembled WGS sequence"/>
</dbReference>
<evidence type="ECO:0000313" key="2">
    <source>
        <dbReference type="EMBL" id="KAF6176486.1"/>
    </source>
</evidence>
<dbReference type="InterPro" id="IPR019734">
    <property type="entry name" value="TPR_rpt"/>
</dbReference>
<comment type="caution">
    <text evidence="2">The sequence shown here is derived from an EMBL/GenBank/DDBJ whole genome shotgun (WGS) entry which is preliminary data.</text>
</comment>
<evidence type="ECO:0000313" key="3">
    <source>
        <dbReference type="Proteomes" id="UP000541444"/>
    </source>
</evidence>
<feature type="compositionally biased region" description="Polar residues" evidence="1">
    <location>
        <begin position="354"/>
        <end position="367"/>
    </location>
</feature>
<accession>A0A7J7PAP1</accession>
<keyword evidence="3" id="KW-1185">Reference proteome</keyword>
<feature type="compositionally biased region" description="Polar residues" evidence="1">
    <location>
        <begin position="1"/>
        <end position="21"/>
    </location>
</feature>
<dbReference type="OrthoDB" id="1872379at2759"/>
<feature type="compositionally biased region" description="Low complexity" evidence="1">
    <location>
        <begin position="50"/>
        <end position="62"/>
    </location>
</feature>
<dbReference type="InterPro" id="IPR011990">
    <property type="entry name" value="TPR-like_helical_dom_sf"/>
</dbReference>
<feature type="region of interest" description="Disordered" evidence="1">
    <location>
        <begin position="127"/>
        <end position="316"/>
    </location>
</feature>
<gene>
    <name evidence="2" type="ORF">GIB67_012974</name>
</gene>
<sequence>MNSNSRKPNSNNTQKGGSVSLENFDFDFGLGSSNNRSKPLIEQKKQHQQPSLSSSSSSPYLSGVQKPSWTPNKPSWTHQPAPMSQPSAGLSNSSSMVGDIFGKSWSSSKSTTGIGIGIVEKNPNLFGDLVGSALGGGKGSSSGNVPLKNVASTGAKSSYSIGNSAPKTNAPIKNSESGSSENLGSFHTNSNKNGNLGGPSMKSETSTGSKDPFGSLLDFGIKKQQPVNPNASVGSKKGGGDYSFGSSQNSAKSSTDTKGSSGFSEPNFDNFGAFEIPVQDFSSQKQPPPKSPSIDPLDMLFPSSSVPAGSNGSGYQSQMFSDVDDWGVGSEFGGNDDVGSTTELDGLPPPPSGVTASSAKNKGLDSQKQGQHADAIKYLSWAVILLEKAGDSAAIIEVLSCRASCYKEVGEYKKAIADCSKVLEQDGVNISVLLQRALLYESTEKYKLGAEDLRTVLKIDPANRLAKSTIHRLVKLAD</sequence>
<dbReference type="EMBL" id="JACGCM010000078">
    <property type="protein sequence ID" value="KAF6176486.1"/>
    <property type="molecule type" value="Genomic_DNA"/>
</dbReference>
<dbReference type="SUPFAM" id="SSF48452">
    <property type="entry name" value="TPR-like"/>
    <property type="match status" value="1"/>
</dbReference>
<evidence type="ECO:0000256" key="1">
    <source>
        <dbReference type="SAM" id="MobiDB-lite"/>
    </source>
</evidence>
<dbReference type="Gene3D" id="1.25.40.10">
    <property type="entry name" value="Tetratricopeptide repeat domain"/>
    <property type="match status" value="1"/>
</dbReference>
<reference evidence="2 3" key="1">
    <citation type="journal article" date="2020" name="IScience">
        <title>Genome Sequencing of the Endangered Kingdonia uniflora (Circaeasteraceae, Ranunculales) Reveals Potential Mechanisms of Evolutionary Specialization.</title>
        <authorList>
            <person name="Sun Y."/>
            <person name="Deng T."/>
            <person name="Zhang A."/>
            <person name="Moore M.J."/>
            <person name="Landis J.B."/>
            <person name="Lin N."/>
            <person name="Zhang H."/>
            <person name="Zhang X."/>
            <person name="Huang J."/>
            <person name="Zhang X."/>
            <person name="Sun H."/>
            <person name="Wang H."/>
        </authorList>
    </citation>
    <scope>NUCLEOTIDE SEQUENCE [LARGE SCALE GENOMIC DNA]</scope>
    <source>
        <strain evidence="2">TB1705</strain>
        <tissue evidence="2">Leaf</tissue>
    </source>
</reference>
<feature type="compositionally biased region" description="Polar residues" evidence="1">
    <location>
        <begin position="150"/>
        <end position="167"/>
    </location>
</feature>
<dbReference type="PANTHER" id="PTHR47697">
    <property type="entry name" value="OS03G0340700 PROTEIN"/>
    <property type="match status" value="1"/>
</dbReference>
<dbReference type="PANTHER" id="PTHR47697:SF1">
    <property type="entry name" value="OS03G0340700 PROTEIN"/>
    <property type="match status" value="1"/>
</dbReference>
<feature type="compositionally biased region" description="Polar residues" evidence="1">
    <location>
        <begin position="244"/>
        <end position="264"/>
    </location>
</feature>
<dbReference type="Pfam" id="PF13181">
    <property type="entry name" value="TPR_8"/>
    <property type="match status" value="1"/>
</dbReference>
<dbReference type="AlphaFoldDB" id="A0A7J7PAP1"/>
<dbReference type="SMART" id="SM00028">
    <property type="entry name" value="TPR"/>
    <property type="match status" value="3"/>
</dbReference>